<accession>A0A438BB30</accession>
<evidence type="ECO:0000313" key="2">
    <source>
        <dbReference type="EMBL" id="RVW08228.1"/>
    </source>
</evidence>
<proteinExistence type="predicted"/>
<organism evidence="2 3">
    <name type="scientific">Prescottella agglutinans</name>
    <dbReference type="NCBI Taxonomy" id="1644129"/>
    <lineage>
        <taxon>Bacteria</taxon>
        <taxon>Bacillati</taxon>
        <taxon>Actinomycetota</taxon>
        <taxon>Actinomycetes</taxon>
        <taxon>Mycobacteriales</taxon>
        <taxon>Nocardiaceae</taxon>
        <taxon>Prescottella</taxon>
    </lineage>
</organism>
<keyword evidence="3" id="KW-1185">Reference proteome</keyword>
<dbReference type="InterPro" id="IPR045920">
    <property type="entry name" value="DUF6339"/>
</dbReference>
<dbReference type="EMBL" id="RKLP01000009">
    <property type="protein sequence ID" value="RVW08228.1"/>
    <property type="molecule type" value="Genomic_DNA"/>
</dbReference>
<dbReference type="OrthoDB" id="4606505at2"/>
<comment type="caution">
    <text evidence="2">The sequence shown here is derived from an EMBL/GenBank/DDBJ whole genome shotgun (WGS) entry which is preliminary data.</text>
</comment>
<dbReference type="Pfam" id="PF19866">
    <property type="entry name" value="DUF6339"/>
    <property type="match status" value="1"/>
</dbReference>
<sequence>MADHETLRRYVRRLDPATRSQLIADNAWLSDSENVTRRGGAAIGIDVLAGLMEEFSARLDTWRDPSTSDGWLAPRLHYALRLTRAEASDPDVWAWLAVRFHWYVEWRWEGRKGIVENRWRGEIHKQAFARLWWGAELFRNGADYGPVVRAFIRQDLPNSYLHRPLVRCRSLALALVDVISPEDGETALSADDVNDLARVLNLVTAGSPPEVRTNFQRDDFRNLQTWVRGGATSPVDWHELPVGPPCADTSLLSLAGARVLAERGWEYAHAAAERLDTRSARRRAAASHEDEAKQKSVV</sequence>
<gene>
    <name evidence="2" type="ORF">EGT67_17640</name>
</gene>
<reference evidence="2 3" key="1">
    <citation type="submission" date="2018-11" db="EMBL/GenBank/DDBJ databases">
        <title>Rhodococcus spongicola sp. nov. and Rhodococcus xishaensis sp. nov. from marine sponges.</title>
        <authorList>
            <person name="Li L."/>
            <person name="Lin H.W."/>
        </authorList>
    </citation>
    <scope>NUCLEOTIDE SEQUENCE [LARGE SCALE GENOMIC DNA]</scope>
    <source>
        <strain evidence="2 3">CCTCC AB2014297</strain>
    </source>
</reference>
<feature type="compositionally biased region" description="Basic and acidic residues" evidence="1">
    <location>
        <begin position="286"/>
        <end position="298"/>
    </location>
</feature>
<evidence type="ECO:0000256" key="1">
    <source>
        <dbReference type="SAM" id="MobiDB-lite"/>
    </source>
</evidence>
<evidence type="ECO:0000313" key="3">
    <source>
        <dbReference type="Proteomes" id="UP000286208"/>
    </source>
</evidence>
<feature type="region of interest" description="Disordered" evidence="1">
    <location>
        <begin position="279"/>
        <end position="298"/>
    </location>
</feature>
<dbReference type="RefSeq" id="WP_127917390.1">
    <property type="nucleotide sequence ID" value="NZ_RKLP01000009.1"/>
</dbReference>
<dbReference type="AlphaFoldDB" id="A0A438BB30"/>
<protein>
    <submittedName>
        <fullName evidence="2">Uncharacterized protein</fullName>
    </submittedName>
</protein>
<name>A0A438BB30_9NOCA</name>
<dbReference type="Proteomes" id="UP000286208">
    <property type="component" value="Unassembled WGS sequence"/>
</dbReference>